<evidence type="ECO:0000256" key="7">
    <source>
        <dbReference type="HAMAP-Rule" id="MF_01554"/>
    </source>
</evidence>
<feature type="domain" description="Alpha-D-phosphohexomutase C-terminal" evidence="10">
    <location>
        <begin position="376"/>
        <end position="441"/>
    </location>
</feature>
<dbReference type="SUPFAM" id="SSF55957">
    <property type="entry name" value="Phosphoglucomutase, C-terminal domain"/>
    <property type="match status" value="1"/>
</dbReference>
<dbReference type="FunFam" id="3.40.120.10:FF:000001">
    <property type="entry name" value="Phosphoglucosamine mutase"/>
    <property type="match status" value="1"/>
</dbReference>
<feature type="binding site" evidence="7">
    <location>
        <position position="247"/>
    </location>
    <ligand>
        <name>Mg(2+)</name>
        <dbReference type="ChEBI" id="CHEBI:18420"/>
    </ligand>
</feature>
<dbReference type="KEGG" id="ifn:GM661_15460"/>
<dbReference type="GO" id="GO:0008966">
    <property type="term" value="F:phosphoglucosamine mutase activity"/>
    <property type="evidence" value="ECO:0007669"/>
    <property type="project" value="UniProtKB-UniRule"/>
</dbReference>
<dbReference type="FunFam" id="3.40.120.10:FF:000003">
    <property type="entry name" value="Phosphoglucosamine mutase"/>
    <property type="match status" value="1"/>
</dbReference>
<feature type="domain" description="Alpha-D-phosphohexomutase alpha/beta/alpha" evidence="11">
    <location>
        <begin position="3"/>
        <end position="135"/>
    </location>
</feature>
<accession>A0A8A7KN28</accession>
<comment type="similarity">
    <text evidence="1 7 8">Belongs to the phosphohexose mutase family.</text>
</comment>
<feature type="binding site" description="via phosphate group" evidence="7">
    <location>
        <position position="103"/>
    </location>
    <ligand>
        <name>Mg(2+)</name>
        <dbReference type="ChEBI" id="CHEBI:18420"/>
    </ligand>
</feature>
<dbReference type="InterPro" id="IPR005846">
    <property type="entry name" value="A-D-PHexomutase_a/b/a-III"/>
</dbReference>
<dbReference type="NCBIfam" id="NF008139">
    <property type="entry name" value="PRK10887.1"/>
    <property type="match status" value="1"/>
</dbReference>
<dbReference type="Pfam" id="PF02878">
    <property type="entry name" value="PGM_PMM_I"/>
    <property type="match status" value="1"/>
</dbReference>
<dbReference type="AlphaFoldDB" id="A0A8A7KN28"/>
<dbReference type="NCBIfam" id="TIGR01455">
    <property type="entry name" value="glmM"/>
    <property type="match status" value="1"/>
</dbReference>
<dbReference type="PANTHER" id="PTHR42946">
    <property type="entry name" value="PHOSPHOHEXOSE MUTASE"/>
    <property type="match status" value="1"/>
</dbReference>
<gene>
    <name evidence="7" type="primary">glmM</name>
    <name evidence="14" type="ORF">GM661_15460</name>
</gene>
<dbReference type="InterPro" id="IPR016066">
    <property type="entry name" value="A-D-PHexomutase_CS"/>
</dbReference>
<comment type="catalytic activity">
    <reaction evidence="6 7 9">
        <text>alpha-D-glucosamine 1-phosphate = D-glucosamine 6-phosphate</text>
        <dbReference type="Rhea" id="RHEA:23424"/>
        <dbReference type="ChEBI" id="CHEBI:58516"/>
        <dbReference type="ChEBI" id="CHEBI:58725"/>
        <dbReference type="EC" id="5.4.2.10"/>
    </reaction>
</comment>
<dbReference type="EC" id="5.4.2.10" evidence="7 9"/>
<feature type="domain" description="Alpha-D-phosphohexomutase alpha/beta/alpha" evidence="12">
    <location>
        <begin position="160"/>
        <end position="256"/>
    </location>
</feature>
<feature type="binding site" evidence="7">
    <location>
        <position position="243"/>
    </location>
    <ligand>
        <name>Mg(2+)</name>
        <dbReference type="ChEBI" id="CHEBI:18420"/>
    </ligand>
</feature>
<dbReference type="Pfam" id="PF02880">
    <property type="entry name" value="PGM_PMM_III"/>
    <property type="match status" value="1"/>
</dbReference>
<dbReference type="PROSITE" id="PS00710">
    <property type="entry name" value="PGM_PMM"/>
    <property type="match status" value="1"/>
</dbReference>
<evidence type="ECO:0000256" key="2">
    <source>
        <dbReference type="ARBA" id="ARBA00022553"/>
    </source>
</evidence>
<evidence type="ECO:0000259" key="10">
    <source>
        <dbReference type="Pfam" id="PF00408"/>
    </source>
</evidence>
<organism evidence="14 15">
    <name type="scientific">Iocasia fonsfrigidae</name>
    <dbReference type="NCBI Taxonomy" id="2682810"/>
    <lineage>
        <taxon>Bacteria</taxon>
        <taxon>Bacillati</taxon>
        <taxon>Bacillota</taxon>
        <taxon>Clostridia</taxon>
        <taxon>Halanaerobiales</taxon>
        <taxon>Halanaerobiaceae</taxon>
        <taxon>Iocasia</taxon>
    </lineage>
</organism>
<protein>
    <recommendedName>
        <fullName evidence="7 9">Phosphoglucosamine mutase</fullName>
        <ecNumber evidence="7 9">5.4.2.10</ecNumber>
    </recommendedName>
</protein>
<dbReference type="SUPFAM" id="SSF53738">
    <property type="entry name" value="Phosphoglucomutase, first 3 domains"/>
    <property type="match status" value="3"/>
</dbReference>
<feature type="modified residue" description="Phosphoserine" evidence="7">
    <location>
        <position position="103"/>
    </location>
</feature>
<dbReference type="HAMAP" id="MF_01554_B">
    <property type="entry name" value="GlmM_B"/>
    <property type="match status" value="1"/>
</dbReference>
<evidence type="ECO:0000256" key="6">
    <source>
        <dbReference type="ARBA" id="ARBA00050364"/>
    </source>
</evidence>
<feature type="domain" description="Alpha-D-phosphohexomutase alpha/beta/alpha" evidence="13">
    <location>
        <begin position="260"/>
        <end position="369"/>
    </location>
</feature>
<evidence type="ECO:0000256" key="8">
    <source>
        <dbReference type="RuleBase" id="RU004326"/>
    </source>
</evidence>
<dbReference type="Gene3D" id="3.40.120.10">
    <property type="entry name" value="Alpha-D-Glucose-1,6-Bisphosphate, subunit A, domain 3"/>
    <property type="match status" value="3"/>
</dbReference>
<keyword evidence="3 7" id="KW-0479">Metal-binding</keyword>
<reference evidence="14" key="1">
    <citation type="submission" date="2019-12" db="EMBL/GenBank/DDBJ databases">
        <authorList>
            <person name="zhang j."/>
            <person name="sun C.M."/>
        </authorList>
    </citation>
    <scope>NUCLEOTIDE SEQUENCE</scope>
    <source>
        <strain evidence="14">NS-1</strain>
    </source>
</reference>
<dbReference type="InterPro" id="IPR016055">
    <property type="entry name" value="A-D-PHexomutase_a/b/a-I/II/III"/>
</dbReference>
<dbReference type="GO" id="GO:0000287">
    <property type="term" value="F:magnesium ion binding"/>
    <property type="evidence" value="ECO:0007669"/>
    <property type="project" value="UniProtKB-UniRule"/>
</dbReference>
<dbReference type="InterPro" id="IPR005845">
    <property type="entry name" value="A-D-PHexomutase_a/b/a-II"/>
</dbReference>
<comment type="function">
    <text evidence="7 9">Catalyzes the conversion of glucosamine-6-phosphate to glucosamine-1-phosphate.</text>
</comment>
<keyword evidence="4 7" id="KW-0460">Magnesium</keyword>
<dbReference type="Pfam" id="PF02879">
    <property type="entry name" value="PGM_PMM_II"/>
    <property type="match status" value="1"/>
</dbReference>
<dbReference type="CDD" id="cd05802">
    <property type="entry name" value="GlmM"/>
    <property type="match status" value="1"/>
</dbReference>
<keyword evidence="15" id="KW-1185">Reference proteome</keyword>
<dbReference type="GO" id="GO:0004615">
    <property type="term" value="F:phosphomannomutase activity"/>
    <property type="evidence" value="ECO:0007669"/>
    <property type="project" value="TreeGrafter"/>
</dbReference>
<evidence type="ECO:0000259" key="11">
    <source>
        <dbReference type="Pfam" id="PF02878"/>
    </source>
</evidence>
<dbReference type="InterPro" id="IPR005841">
    <property type="entry name" value="Alpha-D-phosphohexomutase_SF"/>
</dbReference>
<proteinExistence type="inferred from homology"/>
<evidence type="ECO:0000313" key="15">
    <source>
        <dbReference type="Proteomes" id="UP000665020"/>
    </source>
</evidence>
<dbReference type="GO" id="GO:0005829">
    <property type="term" value="C:cytosol"/>
    <property type="evidence" value="ECO:0007669"/>
    <property type="project" value="TreeGrafter"/>
</dbReference>
<dbReference type="PRINTS" id="PR00509">
    <property type="entry name" value="PGMPMM"/>
</dbReference>
<feature type="active site" description="Phosphoserine intermediate" evidence="7">
    <location>
        <position position="103"/>
    </location>
</feature>
<evidence type="ECO:0000256" key="5">
    <source>
        <dbReference type="ARBA" id="ARBA00023235"/>
    </source>
</evidence>
<dbReference type="GO" id="GO:0009252">
    <property type="term" value="P:peptidoglycan biosynthetic process"/>
    <property type="evidence" value="ECO:0007669"/>
    <property type="project" value="TreeGrafter"/>
</dbReference>
<keyword evidence="5 7" id="KW-0413">Isomerase</keyword>
<dbReference type="InterPro" id="IPR050060">
    <property type="entry name" value="Phosphoglucosamine_mutase"/>
</dbReference>
<evidence type="ECO:0000259" key="13">
    <source>
        <dbReference type="Pfam" id="PF02880"/>
    </source>
</evidence>
<comment type="PTM">
    <text evidence="7">Activated by phosphorylation.</text>
</comment>
<sequence length="449" mass="49292">MAKLFGTDGVRGVANRELTGELAYKLGRAAGYYLTRHYKGNDKATMLIGKDTRVSGDMLESALTAGMASAGIDVLRLGIIPTPGVAYLTAELAVEGAVMISASHNPIADNGIKFFDKNGYKLSDQMEEEIEALIKYHYDTIPSPTSLEIGNSNDNYELTDKYIDYLISTVDVDFTGLKIALDCANGAAYRVAPEVLQRLGAEIVVSNNHPAGDKINLDCGSTHPELIKELVVRENADLGIAHDGDADRIVMIDNKGEVVDGDKIMAVWAADLLQRGELKKQTLVTTAYSNLGLKEAVEGAGGKVVITDNGDRYVLKEMLENNYNLGGEKSGHIIYLDYNRTGDGVLTAVQIVEIVKRRSRTLNELSNLMDPWPQRLANVEVKYKEQWENNDSIRREISKAEQALSENGRVFVRASGTEPLVRIMLEGKNEGLLIELEEKLIEVIKSELN</sequence>
<feature type="binding site" evidence="7">
    <location>
        <position position="245"/>
    </location>
    <ligand>
        <name>Mg(2+)</name>
        <dbReference type="ChEBI" id="CHEBI:18420"/>
    </ligand>
</feature>
<dbReference type="RefSeq" id="WP_230867645.1">
    <property type="nucleotide sequence ID" value="NZ_CP046640.1"/>
</dbReference>
<evidence type="ECO:0000259" key="12">
    <source>
        <dbReference type="Pfam" id="PF02879"/>
    </source>
</evidence>
<dbReference type="Gene3D" id="3.30.310.50">
    <property type="entry name" value="Alpha-D-phosphohexomutase, C-terminal domain"/>
    <property type="match status" value="1"/>
</dbReference>
<evidence type="ECO:0000256" key="3">
    <source>
        <dbReference type="ARBA" id="ARBA00022723"/>
    </source>
</evidence>
<evidence type="ECO:0000256" key="4">
    <source>
        <dbReference type="ARBA" id="ARBA00022842"/>
    </source>
</evidence>
<dbReference type="PANTHER" id="PTHR42946:SF1">
    <property type="entry name" value="PHOSPHOGLUCOMUTASE (ALPHA-D-GLUCOSE-1,6-BISPHOSPHATE-DEPENDENT)"/>
    <property type="match status" value="1"/>
</dbReference>
<keyword evidence="2 7" id="KW-0597">Phosphoprotein</keyword>
<dbReference type="EMBL" id="CP046640">
    <property type="protein sequence ID" value="QTL99252.1"/>
    <property type="molecule type" value="Genomic_DNA"/>
</dbReference>
<dbReference type="Pfam" id="PF00408">
    <property type="entry name" value="PGM_PMM_IV"/>
    <property type="match status" value="1"/>
</dbReference>
<dbReference type="GO" id="GO:0006048">
    <property type="term" value="P:UDP-N-acetylglucosamine biosynthetic process"/>
    <property type="evidence" value="ECO:0007669"/>
    <property type="project" value="TreeGrafter"/>
</dbReference>
<dbReference type="InterPro" id="IPR006352">
    <property type="entry name" value="GlmM_bact"/>
</dbReference>
<dbReference type="Proteomes" id="UP000665020">
    <property type="component" value="Chromosome"/>
</dbReference>
<dbReference type="FunFam" id="3.30.310.50:FF:000001">
    <property type="entry name" value="Phosphoglucosamine mutase"/>
    <property type="match status" value="1"/>
</dbReference>
<evidence type="ECO:0000313" key="14">
    <source>
        <dbReference type="EMBL" id="QTL99252.1"/>
    </source>
</evidence>
<dbReference type="GO" id="GO:0005975">
    <property type="term" value="P:carbohydrate metabolic process"/>
    <property type="evidence" value="ECO:0007669"/>
    <property type="project" value="InterPro"/>
</dbReference>
<comment type="cofactor">
    <cofactor evidence="7">
        <name>Mg(2+)</name>
        <dbReference type="ChEBI" id="CHEBI:18420"/>
    </cofactor>
    <text evidence="7">Binds 1 Mg(2+) ion per subunit.</text>
</comment>
<dbReference type="InterPro" id="IPR036900">
    <property type="entry name" value="A-D-PHexomutase_C_sf"/>
</dbReference>
<dbReference type="InterPro" id="IPR005843">
    <property type="entry name" value="A-D-PHexomutase_C"/>
</dbReference>
<dbReference type="InterPro" id="IPR005844">
    <property type="entry name" value="A-D-PHexomutase_a/b/a-I"/>
</dbReference>
<evidence type="ECO:0000256" key="1">
    <source>
        <dbReference type="ARBA" id="ARBA00010231"/>
    </source>
</evidence>
<name>A0A8A7KN28_9FIRM</name>
<evidence type="ECO:0000256" key="9">
    <source>
        <dbReference type="RuleBase" id="RU004327"/>
    </source>
</evidence>